<keyword evidence="4 7" id="KW-0812">Transmembrane</keyword>
<evidence type="ECO:0000256" key="1">
    <source>
        <dbReference type="ARBA" id="ARBA00004651"/>
    </source>
</evidence>
<dbReference type="Proteomes" id="UP000070188">
    <property type="component" value="Unassembled WGS sequence"/>
</dbReference>
<protein>
    <submittedName>
        <fullName evidence="9">Binding-protein-dependent transport systems inner membrane component</fullName>
    </submittedName>
</protein>
<dbReference type="InterPro" id="IPR000515">
    <property type="entry name" value="MetI-like"/>
</dbReference>
<dbReference type="RefSeq" id="WP_232778504.1">
    <property type="nucleotide sequence ID" value="NZ_JYIJ01000016.1"/>
</dbReference>
<reference evidence="10" key="1">
    <citation type="submission" date="2015-04" db="EMBL/GenBank/DDBJ databases">
        <title>Physiological reanalysis, assessment of diazotrophy, and genome sequences of multiple isolates of Streptomyces thermoautotrophicus.</title>
        <authorList>
            <person name="MacKellar D.C."/>
            <person name="Lieber L."/>
            <person name="Norman J."/>
            <person name="Bolger A."/>
            <person name="Tobin C."/>
            <person name="Murray J.W."/>
            <person name="Chang R."/>
            <person name="Ford T."/>
            <person name="Nguyen P.Q."/>
            <person name="Woodward J."/>
            <person name="Permingeat H."/>
            <person name="Joshi N.S."/>
            <person name="Silver P.A."/>
            <person name="Usadel B."/>
            <person name="Rutherford A.W."/>
            <person name="Friesen M."/>
            <person name="Prell J."/>
        </authorList>
    </citation>
    <scope>NUCLEOTIDE SEQUENCE [LARGE SCALE GENOMIC DNA]</scope>
    <source>
        <strain evidence="10">H1</strain>
    </source>
</reference>
<dbReference type="PANTHER" id="PTHR30151">
    <property type="entry name" value="ALKANE SULFONATE ABC TRANSPORTER-RELATED, MEMBRANE SUBUNIT"/>
    <property type="match status" value="1"/>
</dbReference>
<comment type="caution">
    <text evidence="9">The sequence shown here is derived from an EMBL/GenBank/DDBJ whole genome shotgun (WGS) entry which is preliminary data.</text>
</comment>
<proteinExistence type="inferred from homology"/>
<evidence type="ECO:0000256" key="7">
    <source>
        <dbReference type="RuleBase" id="RU363032"/>
    </source>
</evidence>
<keyword evidence="2 7" id="KW-0813">Transport</keyword>
<comment type="similarity">
    <text evidence="7">Belongs to the binding-protein-dependent transport system permease family.</text>
</comment>
<dbReference type="PANTHER" id="PTHR30151:SF38">
    <property type="entry name" value="ALIPHATIC SULFONATES TRANSPORT PERMEASE PROTEIN SSUC-RELATED"/>
    <property type="match status" value="1"/>
</dbReference>
<dbReference type="AlphaFoldDB" id="A0A132MNV6"/>
<feature type="transmembrane region" description="Helical" evidence="7">
    <location>
        <begin position="191"/>
        <end position="213"/>
    </location>
</feature>
<dbReference type="Pfam" id="PF00528">
    <property type="entry name" value="BPD_transp_1"/>
    <property type="match status" value="1"/>
</dbReference>
<dbReference type="SUPFAM" id="SSF161098">
    <property type="entry name" value="MetI-like"/>
    <property type="match status" value="1"/>
</dbReference>
<dbReference type="Gene3D" id="1.10.3720.10">
    <property type="entry name" value="MetI-like"/>
    <property type="match status" value="1"/>
</dbReference>
<sequence>MLPERLLASPARVAAAAWELTSAGTLPAALAISLERVAAGFALGAAAGLGLSLVAGLSRLGENVLDPPLQMLRALPHFGLIPLLILWFGIGEAPKIALVALGVAFPLYVNTFSGIRGADAKLIEVAQVLRLSRAQRIWHVILPSALPQALVGLRQSLAAAWLALIVGEQVNAEAGLGYLVTDAREFLRTDVIVLGLLIYSLLGLLTDALVRYAERRALAWRLSFVRP</sequence>
<gene>
    <name evidence="9" type="ORF">LI90_1190</name>
</gene>
<dbReference type="STRING" id="1469144.LI90_1190"/>
<dbReference type="FunFam" id="1.10.3720.10:FF:000003">
    <property type="entry name" value="Aliphatic sulfonate ABC transporter permease"/>
    <property type="match status" value="1"/>
</dbReference>
<evidence type="ECO:0000256" key="3">
    <source>
        <dbReference type="ARBA" id="ARBA00022475"/>
    </source>
</evidence>
<dbReference type="GO" id="GO:0005886">
    <property type="term" value="C:plasma membrane"/>
    <property type="evidence" value="ECO:0007669"/>
    <property type="project" value="UniProtKB-SubCell"/>
</dbReference>
<keyword evidence="5 7" id="KW-1133">Transmembrane helix</keyword>
<keyword evidence="6 7" id="KW-0472">Membrane</keyword>
<feature type="transmembrane region" description="Helical" evidence="7">
    <location>
        <begin position="39"/>
        <end position="60"/>
    </location>
</feature>
<dbReference type="CDD" id="cd06261">
    <property type="entry name" value="TM_PBP2"/>
    <property type="match status" value="1"/>
</dbReference>
<evidence type="ECO:0000313" key="10">
    <source>
        <dbReference type="Proteomes" id="UP000070188"/>
    </source>
</evidence>
<evidence type="ECO:0000313" key="9">
    <source>
        <dbReference type="EMBL" id="KWW99554.1"/>
    </source>
</evidence>
<dbReference type="GO" id="GO:0042918">
    <property type="term" value="P:alkanesulfonate transmembrane transport"/>
    <property type="evidence" value="ECO:0007669"/>
    <property type="project" value="UniProtKB-ARBA"/>
</dbReference>
<evidence type="ECO:0000256" key="2">
    <source>
        <dbReference type="ARBA" id="ARBA00022448"/>
    </source>
</evidence>
<feature type="transmembrane region" description="Helical" evidence="7">
    <location>
        <begin position="96"/>
        <end position="115"/>
    </location>
</feature>
<dbReference type="PATRIC" id="fig|1469144.10.peg.1319"/>
<evidence type="ECO:0000256" key="4">
    <source>
        <dbReference type="ARBA" id="ARBA00022692"/>
    </source>
</evidence>
<name>A0A132MNV6_9ACTN</name>
<organism evidence="9 10">
    <name type="scientific">Carbonactinospora thermoautotrophica</name>
    <dbReference type="NCBI Taxonomy" id="1469144"/>
    <lineage>
        <taxon>Bacteria</taxon>
        <taxon>Bacillati</taxon>
        <taxon>Actinomycetota</taxon>
        <taxon>Actinomycetes</taxon>
        <taxon>Kitasatosporales</taxon>
        <taxon>Carbonactinosporaceae</taxon>
        <taxon>Carbonactinospora</taxon>
    </lineage>
</organism>
<evidence type="ECO:0000256" key="6">
    <source>
        <dbReference type="ARBA" id="ARBA00023136"/>
    </source>
</evidence>
<feature type="domain" description="ABC transmembrane type-1" evidence="8">
    <location>
        <begin position="26"/>
        <end position="210"/>
    </location>
</feature>
<dbReference type="EMBL" id="LAXD01000001">
    <property type="protein sequence ID" value="KWW99554.1"/>
    <property type="molecule type" value="Genomic_DNA"/>
</dbReference>
<feature type="transmembrane region" description="Helical" evidence="7">
    <location>
        <begin position="72"/>
        <end position="90"/>
    </location>
</feature>
<keyword evidence="3" id="KW-1003">Cell membrane</keyword>
<comment type="subcellular location">
    <subcellularLocation>
        <location evidence="1 7">Cell membrane</location>
        <topology evidence="1 7">Multi-pass membrane protein</topology>
    </subcellularLocation>
</comment>
<accession>A0A132MNV6</accession>
<evidence type="ECO:0000256" key="5">
    <source>
        <dbReference type="ARBA" id="ARBA00022989"/>
    </source>
</evidence>
<keyword evidence="10" id="KW-1185">Reference proteome</keyword>
<evidence type="ECO:0000259" key="8">
    <source>
        <dbReference type="PROSITE" id="PS50928"/>
    </source>
</evidence>
<dbReference type="InterPro" id="IPR035906">
    <property type="entry name" value="MetI-like_sf"/>
</dbReference>
<dbReference type="PROSITE" id="PS50928">
    <property type="entry name" value="ABC_TM1"/>
    <property type="match status" value="1"/>
</dbReference>